<gene>
    <name evidence="10" type="ORF">GCM10023322_14970</name>
</gene>
<evidence type="ECO:0000256" key="1">
    <source>
        <dbReference type="ARBA" id="ARBA00004651"/>
    </source>
</evidence>
<protein>
    <recommendedName>
        <fullName evidence="12">Glycosyltransferase RgtA/B/C/D-like domain-containing protein</fullName>
    </recommendedName>
</protein>
<dbReference type="InterPro" id="IPR050297">
    <property type="entry name" value="LipidA_mod_glycosyltrf_83"/>
</dbReference>
<feature type="transmembrane region" description="Helical" evidence="9">
    <location>
        <begin position="222"/>
        <end position="251"/>
    </location>
</feature>
<dbReference type="PANTHER" id="PTHR33908">
    <property type="entry name" value="MANNOSYLTRANSFERASE YKCB-RELATED"/>
    <property type="match status" value="1"/>
</dbReference>
<feature type="transmembrane region" description="Helical" evidence="9">
    <location>
        <begin position="146"/>
        <end position="169"/>
    </location>
</feature>
<evidence type="ECO:0000313" key="11">
    <source>
        <dbReference type="Proteomes" id="UP001501570"/>
    </source>
</evidence>
<feature type="transmembrane region" description="Helical" evidence="9">
    <location>
        <begin position="521"/>
        <end position="539"/>
    </location>
</feature>
<sequence>MVDHSATADPLDTPSRQGRFPGLRPFVARTRATWSVISPAGWALLAVAFVASQVSTYLNRALWISDSRLYLAWAYRYLGYSETAAAHRTAAHLRGHYGLTTCGFCWPAGYEHSFFHGDNGAVVGPRVLYPLLSAPFVGLFGPNGMLVVPVLSYAVGVALLALLAARLWGRWWGVAAGAMVLLPPLPSRFGLYALTDATALAFTVAGMLCLPLGRRTRRRDLVWFAILLELGLFTRQFAVTITAGILLTWFMVALRDRRVRNPWLPFAVLSSVLTVASLVAQSEVSAHLYGGDSLSLTQRYQRVTEQTFHTDGFAAVPRVLRNMVHVDYHYVRSFDLLIIVILVFALISAVWRFRSELSIMLIGMSASTLALAVLIVDPTYFRYFVPVVPLMVLCVLALIFDLTSARGGPPSRSTEAVPGAGGAPAPVGDGARAPAEPLATIGAGPGEPARVAGARWRQWLAWVPGPPLAGWALLALMYLLVIYVMIARSPHQHGYKILALVGFTAAVPAIVILAARRGGAVAGAMAGIALTLSAPVASASIAGTRFALALLAIIGCLAMLPGGWGGLPRSVSLAGFGVALAVALAAQYRSVIVVVGVLIGCLAAATNGRGRRWAPYGLIALVLGVASVLADLWLPQRRAQYPHSWFWNSTGWLGRVLGHLAKPELTEITADRVFLGCCVLTLAAAVLRHRREWSWMAAGTLVAGLVLVVLSNRTDQLSYLTLAFPSLALVAVDLLVALSGRRPRAADPPGPGALTRVGGRRRLRKTRTARVTV</sequence>
<feature type="transmembrane region" description="Helical" evidence="9">
    <location>
        <begin position="468"/>
        <end position="485"/>
    </location>
</feature>
<comment type="subcellular location">
    <subcellularLocation>
        <location evidence="1">Cell membrane</location>
        <topology evidence="1">Multi-pass membrane protein</topology>
    </subcellularLocation>
</comment>
<evidence type="ECO:0000256" key="9">
    <source>
        <dbReference type="SAM" id="Phobius"/>
    </source>
</evidence>
<feature type="transmembrane region" description="Helical" evidence="9">
    <location>
        <begin position="693"/>
        <end position="711"/>
    </location>
</feature>
<dbReference type="EMBL" id="BAABJQ010000003">
    <property type="protein sequence ID" value="GAA5181100.1"/>
    <property type="molecule type" value="Genomic_DNA"/>
</dbReference>
<feature type="transmembrane region" description="Helical" evidence="9">
    <location>
        <begin position="497"/>
        <end position="515"/>
    </location>
</feature>
<feature type="transmembrane region" description="Helical" evidence="9">
    <location>
        <begin position="189"/>
        <end position="210"/>
    </location>
</feature>
<keyword evidence="6 9" id="KW-1133">Transmembrane helix</keyword>
<evidence type="ECO:0000256" key="6">
    <source>
        <dbReference type="ARBA" id="ARBA00022989"/>
    </source>
</evidence>
<dbReference type="Proteomes" id="UP001501570">
    <property type="component" value="Unassembled WGS sequence"/>
</dbReference>
<keyword evidence="4" id="KW-0808">Transferase</keyword>
<keyword evidence="2" id="KW-1003">Cell membrane</keyword>
<dbReference type="RefSeq" id="WP_345627320.1">
    <property type="nucleotide sequence ID" value="NZ_BAABJQ010000003.1"/>
</dbReference>
<organism evidence="10 11">
    <name type="scientific">Rugosimonospora acidiphila</name>
    <dbReference type="NCBI Taxonomy" id="556531"/>
    <lineage>
        <taxon>Bacteria</taxon>
        <taxon>Bacillati</taxon>
        <taxon>Actinomycetota</taxon>
        <taxon>Actinomycetes</taxon>
        <taxon>Micromonosporales</taxon>
        <taxon>Micromonosporaceae</taxon>
        <taxon>Rugosimonospora</taxon>
    </lineage>
</organism>
<feature type="transmembrane region" description="Helical" evidence="9">
    <location>
        <begin position="330"/>
        <end position="351"/>
    </location>
</feature>
<keyword evidence="11" id="KW-1185">Reference proteome</keyword>
<feature type="transmembrane region" description="Helical" evidence="9">
    <location>
        <begin position="573"/>
        <end position="606"/>
    </location>
</feature>
<evidence type="ECO:0000313" key="10">
    <source>
        <dbReference type="EMBL" id="GAA5181100.1"/>
    </source>
</evidence>
<evidence type="ECO:0000256" key="3">
    <source>
        <dbReference type="ARBA" id="ARBA00022676"/>
    </source>
</evidence>
<feature type="transmembrane region" description="Helical" evidence="9">
    <location>
        <begin position="263"/>
        <end position="280"/>
    </location>
</feature>
<comment type="caution">
    <text evidence="10">The sequence shown here is derived from an EMBL/GenBank/DDBJ whole genome shotgun (WGS) entry which is preliminary data.</text>
</comment>
<evidence type="ECO:0000256" key="4">
    <source>
        <dbReference type="ARBA" id="ARBA00022679"/>
    </source>
</evidence>
<name>A0ABP9RN10_9ACTN</name>
<evidence type="ECO:0008006" key="12">
    <source>
        <dbReference type="Google" id="ProtNLM"/>
    </source>
</evidence>
<evidence type="ECO:0000256" key="8">
    <source>
        <dbReference type="SAM" id="MobiDB-lite"/>
    </source>
</evidence>
<evidence type="ECO:0000256" key="7">
    <source>
        <dbReference type="ARBA" id="ARBA00023136"/>
    </source>
</evidence>
<evidence type="ECO:0000256" key="5">
    <source>
        <dbReference type="ARBA" id="ARBA00022692"/>
    </source>
</evidence>
<feature type="transmembrane region" description="Helical" evidence="9">
    <location>
        <begin position="668"/>
        <end position="686"/>
    </location>
</feature>
<keyword evidence="3" id="KW-0328">Glycosyltransferase</keyword>
<feature type="transmembrane region" description="Helical" evidence="9">
    <location>
        <begin position="613"/>
        <end position="634"/>
    </location>
</feature>
<proteinExistence type="predicted"/>
<feature type="transmembrane region" description="Helical" evidence="9">
    <location>
        <begin position="40"/>
        <end position="58"/>
    </location>
</feature>
<feature type="transmembrane region" description="Helical" evidence="9">
    <location>
        <begin position="546"/>
        <end position="567"/>
    </location>
</feature>
<keyword evidence="5 9" id="KW-0812">Transmembrane</keyword>
<keyword evidence="7 9" id="KW-0472">Membrane</keyword>
<reference evidence="11" key="1">
    <citation type="journal article" date="2019" name="Int. J. Syst. Evol. Microbiol.">
        <title>The Global Catalogue of Microorganisms (GCM) 10K type strain sequencing project: providing services to taxonomists for standard genome sequencing and annotation.</title>
        <authorList>
            <consortium name="The Broad Institute Genomics Platform"/>
            <consortium name="The Broad Institute Genome Sequencing Center for Infectious Disease"/>
            <person name="Wu L."/>
            <person name="Ma J."/>
        </authorList>
    </citation>
    <scope>NUCLEOTIDE SEQUENCE [LARGE SCALE GENOMIC DNA]</scope>
    <source>
        <strain evidence="11">JCM 18304</strain>
    </source>
</reference>
<evidence type="ECO:0000256" key="2">
    <source>
        <dbReference type="ARBA" id="ARBA00022475"/>
    </source>
</evidence>
<feature type="transmembrane region" description="Helical" evidence="9">
    <location>
        <begin position="383"/>
        <end position="400"/>
    </location>
</feature>
<feature type="transmembrane region" description="Helical" evidence="9">
    <location>
        <begin position="357"/>
        <end position="376"/>
    </location>
</feature>
<feature type="region of interest" description="Disordered" evidence="8">
    <location>
        <begin position="406"/>
        <end position="426"/>
    </location>
</feature>
<feature type="transmembrane region" description="Helical" evidence="9">
    <location>
        <begin position="717"/>
        <end position="738"/>
    </location>
</feature>
<dbReference type="PANTHER" id="PTHR33908:SF11">
    <property type="entry name" value="MEMBRANE PROTEIN"/>
    <property type="match status" value="1"/>
</dbReference>
<accession>A0ABP9RN10</accession>